<evidence type="ECO:0000313" key="3">
    <source>
        <dbReference type="EMBL" id="EYE90549.1"/>
    </source>
</evidence>
<dbReference type="SMART" id="SM00577">
    <property type="entry name" value="CPDc"/>
    <property type="match status" value="1"/>
</dbReference>
<dbReference type="PROSITE" id="PS50969">
    <property type="entry name" value="FCP1"/>
    <property type="match status" value="1"/>
</dbReference>
<dbReference type="InterPro" id="IPR004274">
    <property type="entry name" value="FCP1_dom"/>
</dbReference>
<dbReference type="PANTHER" id="PTHR12210">
    <property type="entry name" value="DULLARD PROTEIN PHOSPHATASE"/>
    <property type="match status" value="1"/>
</dbReference>
<name>A0A017S1S4_ASPRC</name>
<proteinExistence type="predicted"/>
<feature type="compositionally biased region" description="Basic residues" evidence="1">
    <location>
        <begin position="515"/>
        <end position="529"/>
    </location>
</feature>
<reference evidence="4" key="1">
    <citation type="journal article" date="2014" name="Nat. Commun.">
        <title>Genomic adaptations of the halophilic Dead Sea filamentous fungus Eurotium rubrum.</title>
        <authorList>
            <person name="Kis-Papo T."/>
            <person name="Weig A.R."/>
            <person name="Riley R."/>
            <person name="Persoh D."/>
            <person name="Salamov A."/>
            <person name="Sun H."/>
            <person name="Lipzen A."/>
            <person name="Wasser S.P."/>
            <person name="Rambold G."/>
            <person name="Grigoriev I.V."/>
            <person name="Nevo E."/>
        </authorList>
    </citation>
    <scope>NUCLEOTIDE SEQUENCE [LARGE SCALE GENOMIC DNA]</scope>
    <source>
        <strain evidence="4">CBS 135680</strain>
    </source>
</reference>
<accession>A0A017S1S4</accession>
<dbReference type="STRING" id="1388766.A0A017S1S4"/>
<evidence type="ECO:0000259" key="2">
    <source>
        <dbReference type="PROSITE" id="PS50969"/>
    </source>
</evidence>
<dbReference type="RefSeq" id="XP_040634239.1">
    <property type="nucleotide sequence ID" value="XM_040778223.1"/>
</dbReference>
<evidence type="ECO:0000313" key="4">
    <source>
        <dbReference type="Proteomes" id="UP000019804"/>
    </source>
</evidence>
<dbReference type="GeneID" id="63693347"/>
<feature type="compositionally biased region" description="Low complexity" evidence="1">
    <location>
        <begin position="491"/>
        <end position="506"/>
    </location>
</feature>
<feature type="region of interest" description="Disordered" evidence="1">
    <location>
        <begin position="57"/>
        <end position="177"/>
    </location>
</feature>
<dbReference type="InterPro" id="IPR023214">
    <property type="entry name" value="HAD_sf"/>
</dbReference>
<dbReference type="Pfam" id="PF03031">
    <property type="entry name" value="NIF"/>
    <property type="match status" value="1"/>
</dbReference>
<feature type="region of interest" description="Disordered" evidence="1">
    <location>
        <begin position="480"/>
        <end position="564"/>
    </location>
</feature>
<feature type="compositionally biased region" description="Gly residues" evidence="1">
    <location>
        <begin position="82"/>
        <end position="92"/>
    </location>
</feature>
<protein>
    <recommendedName>
        <fullName evidence="2">FCP1 homology domain-containing protein</fullName>
    </recommendedName>
</protein>
<feature type="compositionally biased region" description="Polar residues" evidence="1">
    <location>
        <begin position="533"/>
        <end position="552"/>
    </location>
</feature>
<keyword evidence="4" id="KW-1185">Reference proteome</keyword>
<dbReference type="HOGENOM" id="CLU_408800_0_0_1"/>
<feature type="region of interest" description="Disordered" evidence="1">
    <location>
        <begin position="618"/>
        <end position="645"/>
    </location>
</feature>
<dbReference type="InterPro" id="IPR050365">
    <property type="entry name" value="TIM50"/>
</dbReference>
<dbReference type="OrthoDB" id="1711508at2759"/>
<organism evidence="3 4">
    <name type="scientific">Aspergillus ruber (strain CBS 135680)</name>
    <dbReference type="NCBI Taxonomy" id="1388766"/>
    <lineage>
        <taxon>Eukaryota</taxon>
        <taxon>Fungi</taxon>
        <taxon>Dikarya</taxon>
        <taxon>Ascomycota</taxon>
        <taxon>Pezizomycotina</taxon>
        <taxon>Eurotiomycetes</taxon>
        <taxon>Eurotiomycetidae</taxon>
        <taxon>Eurotiales</taxon>
        <taxon>Aspergillaceae</taxon>
        <taxon>Aspergillus</taxon>
        <taxon>Aspergillus subgen. Aspergillus</taxon>
    </lineage>
</organism>
<evidence type="ECO:0000256" key="1">
    <source>
        <dbReference type="SAM" id="MobiDB-lite"/>
    </source>
</evidence>
<feature type="domain" description="FCP1 homology" evidence="2">
    <location>
        <begin position="282"/>
        <end position="457"/>
    </location>
</feature>
<dbReference type="Gene3D" id="3.40.50.1000">
    <property type="entry name" value="HAD superfamily/HAD-like"/>
    <property type="match status" value="1"/>
</dbReference>
<dbReference type="EMBL" id="KK088457">
    <property type="protein sequence ID" value="EYE90549.1"/>
    <property type="molecule type" value="Genomic_DNA"/>
</dbReference>
<sequence length="672" mass="74431">MTPGLRSHPFILFSPNFRHLYSSRMLQRGVFKHIATLTSYTRLTLPTKSFFSQNQSARISCDGPMNPPNSGRGRALRSHTRPGGGQDNGHGSGICDAGRGRGSSRGYRPRRGRGGGGSQNSRRNGGATNAEGSAGPASDKWRSQSQPHNDANQGWGPTQANGSEATTPGAFTGSPVNEQSMLPFIQFPLLPGIEQWNPMNMHFLPPQFLMNPNVPNPMMMPPMFNPTMPMFNPFNPMNQVPASGGFPDIMPAKRQKSPTPAPPEAAEIYLQQASLPPTPLSSNPQPLLIILDLNGTLIYRKHRKFPPSFVKRAGLDNFLDMLMRKHKVMIWSSSQPQTVKAVCEKLLTDGQRKRLVAEWGRDKFNLSKSQYKNKVQVYKTLETVWADDYIQSTYPGKADKAGKRWDQSNTILIDDSKLKALSEPFNILEIPEFTNAPVPGVDETTIFPKVLARLEKLAKHDDVSKMMRVWNDQGQCVLDFEPEDGHSPKGTVTSTITSSTSDDTSTPLDPIEARKQKKKARKWERKAARRAASVNSGSHTGTPMNALNTSASAPAAQAERSPSPVSVSDAHCSWCTLFITSHLIIIWISNHHNHSIPPHITSTHIILKLHTSRHPPLNPRLAQPRNQKRPLPLHPTPKNGKNFATPPLGPYVSSIRYTVMRHHASIARKIQK</sequence>
<dbReference type="Proteomes" id="UP000019804">
    <property type="component" value="Unassembled WGS sequence"/>
</dbReference>
<dbReference type="InterPro" id="IPR036412">
    <property type="entry name" value="HAD-like_sf"/>
</dbReference>
<gene>
    <name evidence="3" type="ORF">EURHEDRAFT_288851</name>
</gene>
<dbReference type="FunFam" id="3.40.50.1000:FF:000228">
    <property type="entry name" value="NIF domain protein"/>
    <property type="match status" value="1"/>
</dbReference>
<feature type="compositionally biased region" description="Polar residues" evidence="1">
    <location>
        <begin position="143"/>
        <end position="166"/>
    </location>
</feature>
<dbReference type="AlphaFoldDB" id="A0A017S1S4"/>
<dbReference type="SUPFAM" id="SSF56784">
    <property type="entry name" value="HAD-like"/>
    <property type="match status" value="1"/>
</dbReference>